<dbReference type="Proteomes" id="UP000245683">
    <property type="component" value="Unassembled WGS sequence"/>
</dbReference>
<sequence length="306" mass="34472">MKVEFVDSQRERHGVQPVLQALADTPAQIAPSTYYAAKTRPSSARSRRDEELTEVIERIHAENYGVYGARKIWHELHRQDIEAARCTVERLMRESGLRGLLRDKSPRTTRPAAETSRPADLVKRDFTAAGPNQLWVADLTYVRTSVGWVYAAFVLDVYSRMIVGWQVSTSLYTDLALDALKMAIWRRENQGADLGGLVHHSDRGVQYRAIRYTQRLAEAGAVASVGSKGDSYDNAMAEAFNSLYKAELVRNKGPWRGLDDLEMATVEYIDWYNNRRLHGELGHVPPAEHEALHAMTHPVSAPLKTS</sequence>
<dbReference type="InterPro" id="IPR001584">
    <property type="entry name" value="Integrase_cat-core"/>
</dbReference>
<dbReference type="OrthoDB" id="3215922at2"/>
<dbReference type="NCBIfam" id="NF033516">
    <property type="entry name" value="transpos_IS3"/>
    <property type="match status" value="1"/>
</dbReference>
<proteinExistence type="predicted"/>
<gene>
    <name evidence="3" type="ORF">DLJ46_00045</name>
</gene>
<dbReference type="Gene3D" id="3.30.420.10">
    <property type="entry name" value="Ribonuclease H-like superfamily/Ribonuclease H"/>
    <property type="match status" value="1"/>
</dbReference>
<dbReference type="RefSeq" id="WP_109942608.1">
    <property type="nucleotide sequence ID" value="NZ_QGSV01000007.1"/>
</dbReference>
<accession>A0A317KKT7</accession>
<organism evidence="3 4">
    <name type="scientific">Micromonospora globispora</name>
    <dbReference type="NCBI Taxonomy" id="1450148"/>
    <lineage>
        <taxon>Bacteria</taxon>
        <taxon>Bacillati</taxon>
        <taxon>Actinomycetota</taxon>
        <taxon>Actinomycetes</taxon>
        <taxon>Micromonosporales</taxon>
        <taxon>Micromonosporaceae</taxon>
        <taxon>Micromonospora</taxon>
    </lineage>
</organism>
<dbReference type="GO" id="GO:0015074">
    <property type="term" value="P:DNA integration"/>
    <property type="evidence" value="ECO:0007669"/>
    <property type="project" value="InterPro"/>
</dbReference>
<dbReference type="PANTHER" id="PTHR46889">
    <property type="entry name" value="TRANSPOSASE INSF FOR INSERTION SEQUENCE IS3B-RELATED"/>
    <property type="match status" value="1"/>
</dbReference>
<evidence type="ECO:0000259" key="2">
    <source>
        <dbReference type="PROSITE" id="PS50994"/>
    </source>
</evidence>
<evidence type="ECO:0000313" key="4">
    <source>
        <dbReference type="Proteomes" id="UP000245683"/>
    </source>
</evidence>
<dbReference type="Pfam" id="PF00665">
    <property type="entry name" value="rve"/>
    <property type="match status" value="1"/>
</dbReference>
<dbReference type="EMBL" id="QGSV01000007">
    <property type="protein sequence ID" value="PWU54375.1"/>
    <property type="molecule type" value="Genomic_DNA"/>
</dbReference>
<feature type="domain" description="Integrase catalytic" evidence="2">
    <location>
        <begin position="127"/>
        <end position="293"/>
    </location>
</feature>
<dbReference type="InterPro" id="IPR036397">
    <property type="entry name" value="RNaseH_sf"/>
</dbReference>
<dbReference type="SUPFAM" id="SSF53098">
    <property type="entry name" value="Ribonuclease H-like"/>
    <property type="match status" value="1"/>
</dbReference>
<evidence type="ECO:0000313" key="3">
    <source>
        <dbReference type="EMBL" id="PWU54375.1"/>
    </source>
</evidence>
<protein>
    <submittedName>
        <fullName evidence="3">IS3 family transposase</fullName>
    </submittedName>
</protein>
<dbReference type="InterPro" id="IPR025948">
    <property type="entry name" value="HTH-like_dom"/>
</dbReference>
<dbReference type="InterPro" id="IPR050900">
    <property type="entry name" value="Transposase_IS3/IS150/IS904"/>
</dbReference>
<dbReference type="AlphaFoldDB" id="A0A317KKT7"/>
<keyword evidence="4" id="KW-1185">Reference proteome</keyword>
<dbReference type="Pfam" id="PF13333">
    <property type="entry name" value="rve_2"/>
    <property type="match status" value="1"/>
</dbReference>
<dbReference type="InterPro" id="IPR048020">
    <property type="entry name" value="Transpos_IS3"/>
</dbReference>
<dbReference type="PROSITE" id="PS50994">
    <property type="entry name" value="INTEGRASE"/>
    <property type="match status" value="1"/>
</dbReference>
<reference evidence="4" key="1">
    <citation type="submission" date="2018-05" db="EMBL/GenBank/DDBJ databases">
        <title>Micromonospora globispora sp. nov. and Micromonospora rugosa sp. nov., isolated from marine sediment.</title>
        <authorList>
            <person name="Carro L."/>
            <person name="Aysel V."/>
            <person name="Cetin D."/>
            <person name="Igual J.M."/>
            <person name="Klenk H.-P."/>
            <person name="Trujillo M.E."/>
            <person name="Sahin N."/>
        </authorList>
    </citation>
    <scope>NUCLEOTIDE SEQUENCE [LARGE SCALE GENOMIC DNA]</scope>
    <source>
        <strain evidence="4">S2904</strain>
    </source>
</reference>
<dbReference type="GO" id="GO:0003676">
    <property type="term" value="F:nucleic acid binding"/>
    <property type="evidence" value="ECO:0007669"/>
    <property type="project" value="InterPro"/>
</dbReference>
<dbReference type="Pfam" id="PF13276">
    <property type="entry name" value="HTH_21"/>
    <property type="match status" value="1"/>
</dbReference>
<comment type="function">
    <text evidence="1">Involved in the transposition of the insertion sequence.</text>
</comment>
<name>A0A317KKT7_9ACTN</name>
<dbReference type="InterPro" id="IPR012337">
    <property type="entry name" value="RNaseH-like_sf"/>
</dbReference>
<evidence type="ECO:0000256" key="1">
    <source>
        <dbReference type="ARBA" id="ARBA00002286"/>
    </source>
</evidence>
<dbReference type="PANTHER" id="PTHR46889:SF4">
    <property type="entry name" value="TRANSPOSASE INSO FOR INSERTION SEQUENCE ELEMENT IS911B-RELATED"/>
    <property type="match status" value="1"/>
</dbReference>
<comment type="caution">
    <text evidence="3">The sequence shown here is derived from an EMBL/GenBank/DDBJ whole genome shotgun (WGS) entry which is preliminary data.</text>
</comment>